<dbReference type="NCBIfam" id="TIGR00786">
    <property type="entry name" value="dctM"/>
    <property type="match status" value="1"/>
</dbReference>
<protein>
    <recommendedName>
        <fullName evidence="7">TRAP transporter large permease protein</fullName>
    </recommendedName>
</protein>
<keyword evidence="4 7" id="KW-0812">Transmembrane</keyword>
<keyword evidence="7" id="KW-0813">Transport</keyword>
<dbReference type="InterPro" id="IPR004681">
    <property type="entry name" value="TRAP_DctM"/>
</dbReference>
<evidence type="ECO:0000256" key="1">
    <source>
        <dbReference type="ARBA" id="ARBA00004429"/>
    </source>
</evidence>
<feature type="transmembrane region" description="Helical" evidence="7">
    <location>
        <begin position="237"/>
        <end position="259"/>
    </location>
</feature>
<evidence type="ECO:0000256" key="3">
    <source>
        <dbReference type="ARBA" id="ARBA00022519"/>
    </source>
</evidence>
<feature type="transmembrane region" description="Helical" evidence="7">
    <location>
        <begin position="209"/>
        <end position="231"/>
    </location>
</feature>
<keyword evidence="5 7" id="KW-1133">Transmembrane helix</keyword>
<comment type="caution">
    <text evidence="7">Lacks conserved residue(s) required for the propagation of feature annotation.</text>
</comment>
<name>A0A1I7HS24_9GAMM</name>
<comment type="subunit">
    <text evidence="7">The complex comprises the extracytoplasmic solute receptor protein and the two transmembrane proteins.</text>
</comment>
<dbReference type="PANTHER" id="PTHR33362:SF2">
    <property type="entry name" value="TRAP TRANSPORTER LARGE PERMEASE PROTEIN"/>
    <property type="match status" value="1"/>
</dbReference>
<proteinExistence type="inferred from homology"/>
<feature type="transmembrane region" description="Helical" evidence="7">
    <location>
        <begin position="280"/>
        <end position="298"/>
    </location>
</feature>
<evidence type="ECO:0000259" key="8">
    <source>
        <dbReference type="Pfam" id="PF06808"/>
    </source>
</evidence>
<feature type="transmembrane region" description="Helical" evidence="7">
    <location>
        <begin position="318"/>
        <end position="347"/>
    </location>
</feature>
<feature type="transmembrane region" description="Helical" evidence="7">
    <location>
        <begin position="48"/>
        <end position="66"/>
    </location>
</feature>
<feature type="transmembrane region" description="Helical" evidence="7">
    <location>
        <begin position="6"/>
        <end position="36"/>
    </location>
</feature>
<keyword evidence="6 7" id="KW-0472">Membrane</keyword>
<keyword evidence="3 7" id="KW-0997">Cell inner membrane</keyword>
<evidence type="ECO:0000256" key="5">
    <source>
        <dbReference type="ARBA" id="ARBA00022989"/>
    </source>
</evidence>
<evidence type="ECO:0000256" key="7">
    <source>
        <dbReference type="RuleBase" id="RU369079"/>
    </source>
</evidence>
<evidence type="ECO:0000313" key="9">
    <source>
        <dbReference type="EMBL" id="SFU63497.1"/>
    </source>
</evidence>
<dbReference type="Pfam" id="PF06808">
    <property type="entry name" value="DctM"/>
    <property type="match status" value="1"/>
</dbReference>
<dbReference type="PIRSF" id="PIRSF006066">
    <property type="entry name" value="HI0050"/>
    <property type="match status" value="1"/>
</dbReference>
<dbReference type="EMBL" id="FPBP01000005">
    <property type="protein sequence ID" value="SFU63497.1"/>
    <property type="molecule type" value="Genomic_DNA"/>
</dbReference>
<dbReference type="GO" id="GO:0022857">
    <property type="term" value="F:transmembrane transporter activity"/>
    <property type="evidence" value="ECO:0007669"/>
    <property type="project" value="UniProtKB-UniRule"/>
</dbReference>
<evidence type="ECO:0000256" key="4">
    <source>
        <dbReference type="ARBA" id="ARBA00022692"/>
    </source>
</evidence>
<keyword evidence="2" id="KW-1003">Cell membrane</keyword>
<dbReference type="Proteomes" id="UP000198693">
    <property type="component" value="Unassembled WGS sequence"/>
</dbReference>
<feature type="transmembrane region" description="Helical" evidence="7">
    <location>
        <begin position="402"/>
        <end position="423"/>
    </location>
</feature>
<evidence type="ECO:0000256" key="6">
    <source>
        <dbReference type="ARBA" id="ARBA00023136"/>
    </source>
</evidence>
<feature type="domain" description="TRAP C4-dicarboxylate transport system permease DctM subunit" evidence="8">
    <location>
        <begin position="9"/>
        <end position="418"/>
    </location>
</feature>
<keyword evidence="10" id="KW-1185">Reference proteome</keyword>
<comment type="function">
    <text evidence="7">Part of the tripartite ATP-independent periplasmic (TRAP) transport system.</text>
</comment>
<feature type="transmembrane region" description="Helical" evidence="7">
    <location>
        <begin position="103"/>
        <end position="124"/>
    </location>
</feature>
<comment type="similarity">
    <text evidence="7">Belongs to the TRAP transporter large permease family.</text>
</comment>
<gene>
    <name evidence="9" type="ORF">SAMN04487955_10555</name>
</gene>
<dbReference type="PANTHER" id="PTHR33362">
    <property type="entry name" value="SIALIC ACID TRAP TRANSPORTER PERMEASE PROTEIN SIAT-RELATED"/>
    <property type="match status" value="1"/>
</dbReference>
<sequence>MDMGLIILFGIFFLGLVVGAPVAFAVGLAAVAAFLYEGLPLFVAFQRLLSGISVFSLLAIPFFIFAGELMLHGGISTRLVRLASAMVGRVRGGLGMVNISSSMLFGGISGSAVADTSALGSILVPVMKEKGYDADYAVNVTVTSSVAGVVIPPSHNMILYAVAAGGGISVTQLFIAGIVPGILMCLALAVAAYVVAVKRGYQGEAFPGWHALVVSLAAALPGLFTAVIIVGGVLSGILTVTESGAFGAIYAIVVTAIVYRELRWASFKAAVLQSVKTTSLVMILVGCASAFSYLLALYNVPEMLTSGLMSISDRPLVIFLMLNLILLLLGMIMDMAALILICTPIFLPVAMEFGMDPIQFGIILMMNLGLGLCTPPVGACLFVGCVIGKIKIEHAVRTIWPFYLALFVALMLVTYIPAVSLTLPQMFD</sequence>
<reference evidence="10" key="1">
    <citation type="submission" date="2016-10" db="EMBL/GenBank/DDBJ databases">
        <authorList>
            <person name="Varghese N."/>
            <person name="Submissions S."/>
        </authorList>
    </citation>
    <scope>NUCLEOTIDE SEQUENCE [LARGE SCALE GENOMIC DNA]</scope>
    <source>
        <strain evidence="10">CGMCC 1.6981</strain>
    </source>
</reference>
<dbReference type="AlphaFoldDB" id="A0A1I7HS24"/>
<evidence type="ECO:0000256" key="2">
    <source>
        <dbReference type="ARBA" id="ARBA00022475"/>
    </source>
</evidence>
<feature type="transmembrane region" description="Helical" evidence="7">
    <location>
        <begin position="173"/>
        <end position="197"/>
    </location>
</feature>
<accession>A0A1I7HS24</accession>
<dbReference type="STRING" id="463301.SAMN04487955_10555"/>
<evidence type="ECO:0000313" key="10">
    <source>
        <dbReference type="Proteomes" id="UP000198693"/>
    </source>
</evidence>
<comment type="subcellular location">
    <subcellularLocation>
        <location evidence="1 7">Cell inner membrane</location>
        <topology evidence="1 7">Multi-pass membrane protein</topology>
    </subcellularLocation>
</comment>
<dbReference type="GO" id="GO:0005886">
    <property type="term" value="C:plasma membrane"/>
    <property type="evidence" value="ECO:0007669"/>
    <property type="project" value="UniProtKB-SubCell"/>
</dbReference>
<organism evidence="9 10">
    <name type="scientific">Halomonas korlensis</name>
    <dbReference type="NCBI Taxonomy" id="463301"/>
    <lineage>
        <taxon>Bacteria</taxon>
        <taxon>Pseudomonadati</taxon>
        <taxon>Pseudomonadota</taxon>
        <taxon>Gammaproteobacteria</taxon>
        <taxon>Oceanospirillales</taxon>
        <taxon>Halomonadaceae</taxon>
        <taxon>Halomonas</taxon>
    </lineage>
</organism>
<dbReference type="InterPro" id="IPR010656">
    <property type="entry name" value="DctM"/>
</dbReference>
<feature type="transmembrane region" description="Helical" evidence="7">
    <location>
        <begin position="368"/>
        <end position="390"/>
    </location>
</feature>